<protein>
    <submittedName>
        <fullName evidence="2">Uncharacterized protein</fullName>
    </submittedName>
</protein>
<organism evidence="2 3">
    <name type="scientific">Oceanobacillus arenosus</name>
    <dbReference type="NCBI Taxonomy" id="1229153"/>
    <lineage>
        <taxon>Bacteria</taxon>
        <taxon>Bacillati</taxon>
        <taxon>Bacillota</taxon>
        <taxon>Bacilli</taxon>
        <taxon>Bacillales</taxon>
        <taxon>Bacillaceae</taxon>
        <taxon>Oceanobacillus</taxon>
    </lineage>
</organism>
<name>A0A3D8PQV3_9BACI</name>
<comment type="caution">
    <text evidence="2">The sequence shown here is derived from an EMBL/GenBank/DDBJ whole genome shotgun (WGS) entry which is preliminary data.</text>
</comment>
<gene>
    <name evidence="2" type="ORF">CWR48_11815</name>
</gene>
<dbReference type="AlphaFoldDB" id="A0A3D8PQV3"/>
<reference evidence="3" key="1">
    <citation type="submission" date="2017-11" db="EMBL/GenBank/DDBJ databases">
        <authorList>
            <person name="Zhu W."/>
        </authorList>
    </citation>
    <scope>NUCLEOTIDE SEQUENCE [LARGE SCALE GENOMIC DNA]</scope>
    <source>
        <strain evidence="3">CAU 1183</strain>
    </source>
</reference>
<evidence type="ECO:0000256" key="1">
    <source>
        <dbReference type="SAM" id="Phobius"/>
    </source>
</evidence>
<dbReference type="EMBL" id="PIOC01000017">
    <property type="protein sequence ID" value="RDW18510.1"/>
    <property type="molecule type" value="Genomic_DNA"/>
</dbReference>
<feature type="transmembrane region" description="Helical" evidence="1">
    <location>
        <begin position="6"/>
        <end position="27"/>
    </location>
</feature>
<dbReference type="RefSeq" id="WP_115773689.1">
    <property type="nucleotide sequence ID" value="NZ_PIOC01000017.1"/>
</dbReference>
<proteinExistence type="predicted"/>
<dbReference type="OrthoDB" id="2972455at2"/>
<keyword evidence="1" id="KW-0812">Transmembrane</keyword>
<sequence length="68" mass="7720">MGYIFAFLIGFGLAVTGGVTMIAYLNFLPAGLSWVDYFIFIQGRIECYFLPIGMLIMAIVIYRFPNRL</sequence>
<keyword evidence="1" id="KW-0472">Membrane</keyword>
<accession>A0A3D8PQV3</accession>
<keyword evidence="3" id="KW-1185">Reference proteome</keyword>
<keyword evidence="1" id="KW-1133">Transmembrane helix</keyword>
<dbReference type="Pfam" id="PF26135">
    <property type="entry name" value="YuzI"/>
    <property type="match status" value="1"/>
</dbReference>
<dbReference type="Proteomes" id="UP000257143">
    <property type="component" value="Unassembled WGS sequence"/>
</dbReference>
<dbReference type="InterPro" id="IPR058887">
    <property type="entry name" value="YuzI-like"/>
</dbReference>
<evidence type="ECO:0000313" key="3">
    <source>
        <dbReference type="Proteomes" id="UP000257143"/>
    </source>
</evidence>
<evidence type="ECO:0000313" key="2">
    <source>
        <dbReference type="EMBL" id="RDW18510.1"/>
    </source>
</evidence>
<feature type="transmembrane region" description="Helical" evidence="1">
    <location>
        <begin position="47"/>
        <end position="65"/>
    </location>
</feature>